<dbReference type="Proteomes" id="UP000269352">
    <property type="component" value="Unassembled WGS sequence"/>
</dbReference>
<feature type="signal peptide" evidence="1">
    <location>
        <begin position="1"/>
        <end position="17"/>
    </location>
</feature>
<proteinExistence type="predicted"/>
<evidence type="ECO:0000313" key="2">
    <source>
        <dbReference type="EMBL" id="GBR72686.1"/>
    </source>
</evidence>
<sequence>MRKKIILLALLSWSILAAEQFSGRVAVQNTGRIAVQNSGRTAAQDAAQIDLTINGVKAPIDAQGRYQLETGAASPNHYLLKLNAQDAYLFVTKRAVLNIQLSAREPESYAKPAPAGLYITLRNEAEIVEKADITLCTVFPETAEVIVLGREVRDYTRGRADFQQLRPSEEMYLAVSRNKTLYIQKLENIVSGKVTELNIDLAQFSKAEPFNGVAYADRQGFRHILPVSSAEDYFVTGSILPVSSRTLDKYTLLYFGAAPKFPDDLAYYNLRELIYASRDGYLTVYTDLDTALLDFTTYGELELLQERGYHLPHFSFRNFSPARLKRVKEMYVWQKTVQPDGDSDAEND</sequence>
<reference evidence="2 3" key="1">
    <citation type="journal article" date="2019" name="ISME J.">
        <title>Genome analyses of uncultured TG2/ZB3 bacteria in 'Margulisbacteria' specifically attached to ectosymbiotic spirochetes of protists in the termite gut.</title>
        <authorList>
            <person name="Utami Y.D."/>
            <person name="Kuwahara H."/>
            <person name="Igai K."/>
            <person name="Murakami T."/>
            <person name="Sugaya K."/>
            <person name="Morikawa T."/>
            <person name="Nagura Y."/>
            <person name="Yuki M."/>
            <person name="Deevong P."/>
            <person name="Inoue T."/>
            <person name="Kihara K."/>
            <person name="Lo N."/>
            <person name="Yamada A."/>
            <person name="Ohkuma M."/>
            <person name="Hongoh Y."/>
        </authorList>
    </citation>
    <scope>NUCLEOTIDE SEQUENCE [LARGE SCALE GENOMIC DNA]</scope>
    <source>
        <strain evidence="2">NkOx7-01</strain>
    </source>
</reference>
<comment type="caution">
    <text evidence="2">The sequence shown here is derived from an EMBL/GenBank/DDBJ whole genome shotgun (WGS) entry which is preliminary data.</text>
</comment>
<evidence type="ECO:0000313" key="3">
    <source>
        <dbReference type="Proteomes" id="UP000269352"/>
    </source>
</evidence>
<feature type="chain" id="PRO_5017176142" evidence="1">
    <location>
        <begin position="18"/>
        <end position="348"/>
    </location>
</feature>
<name>A0A388T906_TERA1</name>
<dbReference type="AlphaFoldDB" id="A0A388T906"/>
<gene>
    <name evidence="2" type="ORF">NO1_0184</name>
</gene>
<accession>A0A388T906</accession>
<protein>
    <submittedName>
        <fullName evidence="2">Uncharacterized protein</fullName>
    </submittedName>
</protein>
<keyword evidence="3" id="KW-1185">Reference proteome</keyword>
<evidence type="ECO:0000256" key="1">
    <source>
        <dbReference type="SAM" id="SignalP"/>
    </source>
</evidence>
<organism evidence="2 3">
    <name type="scientific">Termititenax aidoneus</name>
    <dbReference type="NCBI Taxonomy" id="2218524"/>
    <lineage>
        <taxon>Bacteria</taxon>
        <taxon>Bacillati</taxon>
        <taxon>Candidatus Margulisiibacteriota</taxon>
        <taxon>Candidatus Termititenacia</taxon>
        <taxon>Candidatus Termititenacales</taxon>
        <taxon>Candidatus Termititenacaceae</taxon>
        <taxon>Candidatus Termititenax</taxon>
    </lineage>
</organism>
<keyword evidence="1" id="KW-0732">Signal</keyword>
<dbReference type="EMBL" id="BGZN01000002">
    <property type="protein sequence ID" value="GBR72686.1"/>
    <property type="molecule type" value="Genomic_DNA"/>
</dbReference>